<sequence length="326" mass="36300">MKDKILGILKENDDFVSGELICKEFGITRSAIWKYIKALKEEGYDIQSFTKKGYKLINCPDHLSKPELKPYLKNSNLIKDILYFESIDSTNTYAKKVANDALDGTLVIAEEQTLGKGRFDRTWISPKYKGIWSSIILKPDIDPILVTRITQIAAASVYLAISEQGLSPKIKWPNDIILNGKKIGGILIEMSCEMSQINYIVVGIGLNINLDQEDFPEEVMDKATSLKLEASKNIDRKVILADIIKNFEALYKDFLVSGSISAALEICKVNSSVLGKEIKILHRGTETYATAADLNEDGNLIVTYEDGSIKPLFSGEVSVRGINSYT</sequence>
<comment type="caution">
    <text evidence="5">Lacks conserved residue(s) required for the propagation of feature annotation.</text>
</comment>
<feature type="domain" description="BPL/LPL catalytic" evidence="6">
    <location>
        <begin position="76"/>
        <end position="255"/>
    </location>
</feature>
<comment type="function">
    <text evidence="5">Acts both as a biotin--[acetyl-CoA-carboxylase] ligase and a repressor.</text>
</comment>
<dbReference type="Gene3D" id="2.30.30.100">
    <property type="match status" value="1"/>
</dbReference>
<dbReference type="GO" id="GO:0016740">
    <property type="term" value="F:transferase activity"/>
    <property type="evidence" value="ECO:0007669"/>
    <property type="project" value="UniProtKB-ARBA"/>
</dbReference>
<accession>A0A3R5QWZ8</accession>
<keyword evidence="4 5" id="KW-0092">Biotin</keyword>
<dbReference type="InterPro" id="IPR045864">
    <property type="entry name" value="aa-tRNA-synth_II/BPL/LPL"/>
</dbReference>
<dbReference type="Gene3D" id="1.10.10.10">
    <property type="entry name" value="Winged helix-like DNA-binding domain superfamily/Winged helix DNA-binding domain"/>
    <property type="match status" value="1"/>
</dbReference>
<evidence type="ECO:0000313" key="8">
    <source>
        <dbReference type="Proteomes" id="UP000286268"/>
    </source>
</evidence>
<dbReference type="PANTHER" id="PTHR12835:SF5">
    <property type="entry name" value="BIOTIN--PROTEIN LIGASE"/>
    <property type="match status" value="1"/>
</dbReference>
<evidence type="ECO:0000259" key="6">
    <source>
        <dbReference type="PROSITE" id="PS51733"/>
    </source>
</evidence>
<dbReference type="EMBL" id="CP025746">
    <property type="protein sequence ID" value="QAA34180.1"/>
    <property type="molecule type" value="Genomic_DNA"/>
</dbReference>
<dbReference type="GO" id="GO:0005524">
    <property type="term" value="F:ATP binding"/>
    <property type="evidence" value="ECO:0007669"/>
    <property type="project" value="UniProtKB-UniRule"/>
</dbReference>
<dbReference type="Proteomes" id="UP000286268">
    <property type="component" value="Chromosome"/>
</dbReference>
<proteinExistence type="inferred from homology"/>
<evidence type="ECO:0000256" key="4">
    <source>
        <dbReference type="ARBA" id="ARBA00023267"/>
    </source>
</evidence>
<evidence type="ECO:0000256" key="5">
    <source>
        <dbReference type="HAMAP-Rule" id="MF_00978"/>
    </source>
</evidence>
<dbReference type="KEGG" id="cmah:C1I91_22505"/>
<dbReference type="InterPro" id="IPR030855">
    <property type="entry name" value="Bifunct_BirA"/>
</dbReference>
<keyword evidence="1 5" id="KW-0436">Ligase</keyword>
<gene>
    <name evidence="5" type="primary">birA</name>
    <name evidence="7" type="ORF">C1I91_22505</name>
</gene>
<keyword evidence="5" id="KW-0238">DNA-binding</keyword>
<dbReference type="HAMAP" id="MF_00978">
    <property type="entry name" value="Bifunct_BirA"/>
    <property type="match status" value="1"/>
</dbReference>
<keyword evidence="8" id="KW-1185">Reference proteome</keyword>
<dbReference type="InterPro" id="IPR036388">
    <property type="entry name" value="WH-like_DNA-bd_sf"/>
</dbReference>
<comment type="similarity">
    <text evidence="5">Belongs to the biotin--protein ligase family.</text>
</comment>
<feature type="binding site" evidence="5">
    <location>
        <position position="182"/>
    </location>
    <ligand>
        <name>biotin</name>
        <dbReference type="ChEBI" id="CHEBI:57586"/>
    </ligand>
</feature>
<comment type="catalytic activity">
    <reaction evidence="5">
        <text>biotin + L-lysyl-[protein] + ATP = N(6)-biotinyl-L-lysyl-[protein] + AMP + diphosphate + H(+)</text>
        <dbReference type="Rhea" id="RHEA:11756"/>
        <dbReference type="Rhea" id="RHEA-COMP:9752"/>
        <dbReference type="Rhea" id="RHEA-COMP:10505"/>
        <dbReference type="ChEBI" id="CHEBI:15378"/>
        <dbReference type="ChEBI" id="CHEBI:29969"/>
        <dbReference type="ChEBI" id="CHEBI:30616"/>
        <dbReference type="ChEBI" id="CHEBI:33019"/>
        <dbReference type="ChEBI" id="CHEBI:57586"/>
        <dbReference type="ChEBI" id="CHEBI:83144"/>
        <dbReference type="ChEBI" id="CHEBI:456215"/>
        <dbReference type="EC" id="6.3.4.15"/>
    </reaction>
</comment>
<dbReference type="GO" id="GO:0004077">
    <property type="term" value="F:biotin--[biotin carboxyl-carrier protein] ligase activity"/>
    <property type="evidence" value="ECO:0007669"/>
    <property type="project" value="UniProtKB-UniRule"/>
</dbReference>
<dbReference type="AlphaFoldDB" id="A0A3R5QWZ8"/>
<feature type="binding site" evidence="5">
    <location>
        <begin position="89"/>
        <end position="91"/>
    </location>
    <ligand>
        <name>biotin</name>
        <dbReference type="ChEBI" id="CHEBI:57586"/>
    </ligand>
</feature>
<dbReference type="CDD" id="cd16442">
    <property type="entry name" value="BPL"/>
    <property type="match status" value="1"/>
</dbReference>
<dbReference type="Pfam" id="PF02237">
    <property type="entry name" value="BPL_C"/>
    <property type="match status" value="1"/>
</dbReference>
<dbReference type="EC" id="6.3.4.15" evidence="5"/>
<dbReference type="InterPro" id="IPR004408">
    <property type="entry name" value="Biotin_CoA_COase_ligase"/>
</dbReference>
<feature type="DNA-binding region" description="H-T-H motif" evidence="5">
    <location>
        <begin position="18"/>
        <end position="37"/>
    </location>
</feature>
<evidence type="ECO:0000256" key="3">
    <source>
        <dbReference type="ARBA" id="ARBA00022840"/>
    </source>
</evidence>
<keyword evidence="3 5" id="KW-0067">ATP-binding</keyword>
<dbReference type="OrthoDB" id="9807064at2"/>
<reference evidence="7 8" key="1">
    <citation type="submission" date="2018-01" db="EMBL/GenBank/DDBJ databases">
        <title>Genome Sequencing and Assembly of Anaerobacter polyendosporus strain CT4.</title>
        <authorList>
            <person name="Tachaapaikoon C."/>
            <person name="Sutheeworapong S."/>
            <person name="Jenjaroenpun P."/>
            <person name="Wongsurawat T."/>
            <person name="Nookeaw I."/>
            <person name="Cheawchanlertfa P."/>
            <person name="Kosugi A."/>
            <person name="Cheevadhanarak S."/>
            <person name="Ratanakhanokchai K."/>
        </authorList>
    </citation>
    <scope>NUCLEOTIDE SEQUENCE [LARGE SCALE GENOMIC DNA]</scope>
    <source>
        <strain evidence="7 8">CT4</strain>
    </source>
</reference>
<dbReference type="InterPro" id="IPR003142">
    <property type="entry name" value="BPL_C"/>
</dbReference>
<dbReference type="GO" id="GO:0005737">
    <property type="term" value="C:cytoplasm"/>
    <property type="evidence" value="ECO:0007669"/>
    <property type="project" value="TreeGrafter"/>
</dbReference>
<dbReference type="SUPFAM" id="SSF46785">
    <property type="entry name" value="Winged helix' DNA-binding domain"/>
    <property type="match status" value="1"/>
</dbReference>
<dbReference type="GO" id="GO:0009249">
    <property type="term" value="P:protein lipoylation"/>
    <property type="evidence" value="ECO:0007669"/>
    <property type="project" value="UniProtKB-ARBA"/>
</dbReference>
<dbReference type="NCBIfam" id="TIGR00121">
    <property type="entry name" value="birA_ligase"/>
    <property type="match status" value="1"/>
</dbReference>
<dbReference type="InterPro" id="IPR008988">
    <property type="entry name" value="Transcriptional_repressor_C"/>
</dbReference>
<dbReference type="GO" id="GO:0003677">
    <property type="term" value="F:DNA binding"/>
    <property type="evidence" value="ECO:0007669"/>
    <property type="project" value="UniProtKB-UniRule"/>
</dbReference>
<dbReference type="SUPFAM" id="SSF55681">
    <property type="entry name" value="Class II aaRS and biotin synthetases"/>
    <property type="match status" value="1"/>
</dbReference>
<dbReference type="SUPFAM" id="SSF50037">
    <property type="entry name" value="C-terminal domain of transcriptional repressors"/>
    <property type="match status" value="1"/>
</dbReference>
<evidence type="ECO:0000256" key="2">
    <source>
        <dbReference type="ARBA" id="ARBA00022741"/>
    </source>
</evidence>
<dbReference type="InterPro" id="IPR036390">
    <property type="entry name" value="WH_DNA-bd_sf"/>
</dbReference>
<evidence type="ECO:0000313" key="7">
    <source>
        <dbReference type="EMBL" id="QAA34180.1"/>
    </source>
</evidence>
<keyword evidence="5" id="KW-0678">Repressor</keyword>
<dbReference type="Gene3D" id="3.30.930.10">
    <property type="entry name" value="Bira Bifunctional Protein, Domain 2"/>
    <property type="match status" value="1"/>
</dbReference>
<dbReference type="RefSeq" id="WP_128214901.1">
    <property type="nucleotide sequence ID" value="NZ_CP025746.1"/>
</dbReference>
<organism evidence="7 8">
    <name type="scientific">Clostridium manihotivorum</name>
    <dbReference type="NCBI Taxonomy" id="2320868"/>
    <lineage>
        <taxon>Bacteria</taxon>
        <taxon>Bacillati</taxon>
        <taxon>Bacillota</taxon>
        <taxon>Clostridia</taxon>
        <taxon>Eubacteriales</taxon>
        <taxon>Clostridiaceae</taxon>
        <taxon>Clostridium</taxon>
    </lineage>
</organism>
<dbReference type="PROSITE" id="PS51733">
    <property type="entry name" value="BPL_LPL_CATALYTIC"/>
    <property type="match status" value="1"/>
</dbReference>
<dbReference type="Pfam" id="PF08279">
    <property type="entry name" value="HTH_11"/>
    <property type="match status" value="1"/>
</dbReference>
<dbReference type="PANTHER" id="PTHR12835">
    <property type="entry name" value="BIOTIN PROTEIN LIGASE"/>
    <property type="match status" value="1"/>
</dbReference>
<keyword evidence="2 5" id="KW-0547">Nucleotide-binding</keyword>
<dbReference type="InterPro" id="IPR004143">
    <property type="entry name" value="BPL_LPL_catalytic"/>
</dbReference>
<dbReference type="GO" id="GO:0006355">
    <property type="term" value="P:regulation of DNA-templated transcription"/>
    <property type="evidence" value="ECO:0007669"/>
    <property type="project" value="UniProtKB-UniRule"/>
</dbReference>
<keyword evidence="5" id="KW-0804">Transcription</keyword>
<keyword evidence="5" id="KW-0805">Transcription regulation</keyword>
<feature type="binding site" evidence="5">
    <location>
        <position position="112"/>
    </location>
    <ligand>
        <name>biotin</name>
        <dbReference type="ChEBI" id="CHEBI:57586"/>
    </ligand>
</feature>
<dbReference type="Pfam" id="PF03099">
    <property type="entry name" value="BPL_LplA_LipB"/>
    <property type="match status" value="1"/>
</dbReference>
<dbReference type="InterPro" id="IPR013196">
    <property type="entry name" value="HTH_11"/>
</dbReference>
<name>A0A3R5QWZ8_9CLOT</name>
<evidence type="ECO:0000256" key="1">
    <source>
        <dbReference type="ARBA" id="ARBA00022598"/>
    </source>
</evidence>
<protein>
    <recommendedName>
        <fullName evidence="5">Bifunctional ligase/repressor BirA</fullName>
    </recommendedName>
    <alternativeName>
        <fullName evidence="5">Biotin--[acetyl-CoA-carboxylase] ligase</fullName>
        <ecNumber evidence="5">6.3.4.15</ecNumber>
    </alternativeName>
    <alternativeName>
        <fullName evidence="5">Biotin--protein ligase</fullName>
    </alternativeName>
    <alternativeName>
        <fullName evidence="5">Biotin-[acetyl-CoA carboxylase] synthetase</fullName>
    </alternativeName>
</protein>